<feature type="chain" id="PRO_5047258878" evidence="4">
    <location>
        <begin position="24"/>
        <end position="522"/>
    </location>
</feature>
<dbReference type="Proteomes" id="UP001272515">
    <property type="component" value="Unassembled WGS sequence"/>
</dbReference>
<dbReference type="Pfam" id="PF00496">
    <property type="entry name" value="SBP_bac_5"/>
    <property type="match status" value="1"/>
</dbReference>
<dbReference type="InterPro" id="IPR030678">
    <property type="entry name" value="Peptide/Ni-bd"/>
</dbReference>
<accession>A0ABU3Z755</accession>
<comment type="subcellular location">
    <subcellularLocation>
        <location evidence="1">Cell membrane</location>
        <topology evidence="1">Lipid-anchor</topology>
    </subcellularLocation>
</comment>
<comment type="caution">
    <text evidence="6">The sequence shown here is derived from an EMBL/GenBank/DDBJ whole genome shotgun (WGS) entry which is preliminary data.</text>
</comment>
<name>A0ABU3Z755_9FIRM</name>
<evidence type="ECO:0000256" key="2">
    <source>
        <dbReference type="ARBA" id="ARBA00005695"/>
    </source>
</evidence>
<sequence>MKKSLKKSLLVGLSVLMCGAFLAGCGNDSKNAENKDTLKVAVTNFASSLDPAENFFSWVVMRYGVGETLTKFDKQMKPVPWLAAKWSVADDKRTWTITVKDNVKFSNGKPVTAQAVKESLERAFAKSSMPKTFFQYESLEAKGQDLIIKTDKEYPNLPSLLADPFFLVVDVQSERDGRDFAKQGPIGTGPYVVKSFTKELAVMEANPNYWDGAVPFKTVEIPSIDDPNTRAMSLQSGDVDMAVNIGPGEIGLFKDNDKFKVDEITSLRVVLARINMNGVLGDKNVRDAVISAADRKNYADVLLKGTFLPGSAPIPPSMDYGFDQLKDPNAYNPDRSKQLLAQSGWTDTNGDGIVDKNGQPLTFNFIVYNSRAELPLYAEALQADLKKIGIDMKIQTVDYNLLDGIGKEGKYDMLISNIVTANTGDPIWFLGNYWHTNIDGSNPQNGSGYSNPQVDQLLEAATVEFDPAKRREYAIQIQQLLMNDGAALFFGYPKTNIVNAKYLNNVVMYPSDYYWITNKISK</sequence>
<dbReference type="InterPro" id="IPR023765">
    <property type="entry name" value="SBP_5_CS"/>
</dbReference>
<feature type="domain" description="Solute-binding protein family 5" evidence="5">
    <location>
        <begin position="77"/>
        <end position="438"/>
    </location>
</feature>
<protein>
    <submittedName>
        <fullName evidence="6">ABC transporter substrate-binding protein</fullName>
    </submittedName>
</protein>
<dbReference type="RefSeq" id="WP_295187415.1">
    <property type="nucleotide sequence ID" value="NZ_JAWJZA010000011.1"/>
</dbReference>
<dbReference type="Gene3D" id="3.40.190.10">
    <property type="entry name" value="Periplasmic binding protein-like II"/>
    <property type="match status" value="1"/>
</dbReference>
<dbReference type="PROSITE" id="PS01040">
    <property type="entry name" value="SBP_BACTERIAL_5"/>
    <property type="match status" value="1"/>
</dbReference>
<comment type="similarity">
    <text evidence="2">Belongs to the bacterial solute-binding protein 5 family.</text>
</comment>
<organism evidence="6 7">
    <name type="scientific">Veillonella absiana</name>
    <dbReference type="NCBI Taxonomy" id="3079305"/>
    <lineage>
        <taxon>Bacteria</taxon>
        <taxon>Bacillati</taxon>
        <taxon>Bacillota</taxon>
        <taxon>Negativicutes</taxon>
        <taxon>Veillonellales</taxon>
        <taxon>Veillonellaceae</taxon>
        <taxon>Veillonella</taxon>
    </lineage>
</organism>
<dbReference type="SUPFAM" id="SSF53850">
    <property type="entry name" value="Periplasmic binding protein-like II"/>
    <property type="match status" value="1"/>
</dbReference>
<dbReference type="PROSITE" id="PS51257">
    <property type="entry name" value="PROKAR_LIPOPROTEIN"/>
    <property type="match status" value="1"/>
</dbReference>
<feature type="signal peptide" evidence="4">
    <location>
        <begin position="1"/>
        <end position="23"/>
    </location>
</feature>
<evidence type="ECO:0000313" key="7">
    <source>
        <dbReference type="Proteomes" id="UP001272515"/>
    </source>
</evidence>
<dbReference type="CDD" id="cd08490">
    <property type="entry name" value="PBP2_NikA_DppA_OppA_like_3"/>
    <property type="match status" value="1"/>
</dbReference>
<proteinExistence type="inferred from homology"/>
<evidence type="ECO:0000256" key="1">
    <source>
        <dbReference type="ARBA" id="ARBA00004193"/>
    </source>
</evidence>
<dbReference type="InterPro" id="IPR000914">
    <property type="entry name" value="SBP_5_dom"/>
</dbReference>
<keyword evidence="3 4" id="KW-0732">Signal</keyword>
<evidence type="ECO:0000259" key="5">
    <source>
        <dbReference type="Pfam" id="PF00496"/>
    </source>
</evidence>
<evidence type="ECO:0000313" key="6">
    <source>
        <dbReference type="EMBL" id="MDV5087542.1"/>
    </source>
</evidence>
<evidence type="ECO:0000256" key="4">
    <source>
        <dbReference type="SAM" id="SignalP"/>
    </source>
</evidence>
<dbReference type="InterPro" id="IPR039424">
    <property type="entry name" value="SBP_5"/>
</dbReference>
<dbReference type="Gene3D" id="3.10.105.10">
    <property type="entry name" value="Dipeptide-binding Protein, Domain 3"/>
    <property type="match status" value="1"/>
</dbReference>
<keyword evidence="7" id="KW-1185">Reference proteome</keyword>
<evidence type="ECO:0000256" key="3">
    <source>
        <dbReference type="ARBA" id="ARBA00022729"/>
    </source>
</evidence>
<dbReference type="EMBL" id="JAWJZB010000002">
    <property type="protein sequence ID" value="MDV5087542.1"/>
    <property type="molecule type" value="Genomic_DNA"/>
</dbReference>
<gene>
    <name evidence="6" type="ORF">RVY80_01570</name>
</gene>
<dbReference type="PANTHER" id="PTHR30290:SF81">
    <property type="entry name" value="OLIGOPEPTIDE-BINDING PROTEIN OPPA"/>
    <property type="match status" value="1"/>
</dbReference>
<reference evidence="6 7" key="1">
    <citation type="submission" date="2023-10" db="EMBL/GenBank/DDBJ databases">
        <title>Veillonella sp. nov., isolated from a pig farm feces dump.</title>
        <authorList>
            <person name="Chang Y.-H."/>
        </authorList>
    </citation>
    <scope>NUCLEOTIDE SEQUENCE [LARGE SCALE GENOMIC DNA]</scope>
    <source>
        <strain evidence="6 7">YH-vei2233</strain>
    </source>
</reference>
<dbReference type="PIRSF" id="PIRSF002741">
    <property type="entry name" value="MppA"/>
    <property type="match status" value="1"/>
</dbReference>
<dbReference type="PANTHER" id="PTHR30290">
    <property type="entry name" value="PERIPLASMIC BINDING COMPONENT OF ABC TRANSPORTER"/>
    <property type="match status" value="1"/>
</dbReference>